<evidence type="ECO:0000256" key="1">
    <source>
        <dbReference type="SAM" id="Phobius"/>
    </source>
</evidence>
<dbReference type="RefSeq" id="WP_007634634.1">
    <property type="nucleotide sequence ID" value="NC_020514.1"/>
</dbReference>
<feature type="transmembrane region" description="Helical" evidence="1">
    <location>
        <begin position="6"/>
        <end position="28"/>
    </location>
</feature>
<proteinExistence type="predicted"/>
<protein>
    <submittedName>
        <fullName evidence="2">Uncharacterized protein</fullName>
    </submittedName>
</protein>
<keyword evidence="1" id="KW-0472">Membrane</keyword>
<dbReference type="AlphaFoldDB" id="K7A4P4"/>
<name>K7A4P4_9ALTE</name>
<gene>
    <name evidence="2" type="ORF">C427_1262</name>
</gene>
<dbReference type="PATRIC" id="fig|1129794.4.peg.1254"/>
<dbReference type="Proteomes" id="UP000011864">
    <property type="component" value="Chromosome"/>
</dbReference>
<dbReference type="KEGG" id="gps:C427_1262"/>
<evidence type="ECO:0000313" key="2">
    <source>
        <dbReference type="EMBL" id="AGH43371.1"/>
    </source>
</evidence>
<keyword evidence="1" id="KW-0812">Transmembrane</keyword>
<reference evidence="2 3" key="1">
    <citation type="journal article" date="2013" name="Genome Announc.">
        <title>Complete Genome Sequence of Glaciecola psychrophila Strain 170T.</title>
        <authorList>
            <person name="Yin J."/>
            <person name="Chen J."/>
            <person name="Liu G."/>
            <person name="Yu Y."/>
            <person name="Song L."/>
            <person name="Wang X."/>
            <person name="Qu X."/>
        </authorList>
    </citation>
    <scope>NUCLEOTIDE SEQUENCE [LARGE SCALE GENOMIC DNA]</scope>
    <source>
        <strain evidence="2 3">170</strain>
    </source>
</reference>
<keyword evidence="3" id="KW-1185">Reference proteome</keyword>
<evidence type="ECO:0000313" key="3">
    <source>
        <dbReference type="Proteomes" id="UP000011864"/>
    </source>
</evidence>
<dbReference type="STRING" id="1129794.C427_1262"/>
<dbReference type="HOGENOM" id="CLU_3186877_0_0_6"/>
<sequence>MSVAWVAYIVVGLAISMLAVLGIGLLSLSGKNTNTKMSEQGTSKDA</sequence>
<dbReference type="EMBL" id="CP003837">
    <property type="protein sequence ID" value="AGH43371.1"/>
    <property type="molecule type" value="Genomic_DNA"/>
</dbReference>
<keyword evidence="1" id="KW-1133">Transmembrane helix</keyword>
<organism evidence="2 3">
    <name type="scientific">Paraglaciecola psychrophila 170</name>
    <dbReference type="NCBI Taxonomy" id="1129794"/>
    <lineage>
        <taxon>Bacteria</taxon>
        <taxon>Pseudomonadati</taxon>
        <taxon>Pseudomonadota</taxon>
        <taxon>Gammaproteobacteria</taxon>
        <taxon>Alteromonadales</taxon>
        <taxon>Alteromonadaceae</taxon>
        <taxon>Paraglaciecola</taxon>
    </lineage>
</organism>
<accession>K7A4P4</accession>